<feature type="region of interest" description="Disordered" evidence="1">
    <location>
        <begin position="1"/>
        <end position="49"/>
    </location>
</feature>
<comment type="caution">
    <text evidence="2">The sequence shown here is derived from an EMBL/GenBank/DDBJ whole genome shotgun (WGS) entry which is preliminary data.</text>
</comment>
<dbReference type="AlphaFoldDB" id="A0AAV7V695"/>
<evidence type="ECO:0000313" key="2">
    <source>
        <dbReference type="EMBL" id="KAJ1196046.1"/>
    </source>
</evidence>
<evidence type="ECO:0000256" key="1">
    <source>
        <dbReference type="SAM" id="MobiDB-lite"/>
    </source>
</evidence>
<gene>
    <name evidence="2" type="ORF">NDU88_005306</name>
</gene>
<organism evidence="2 3">
    <name type="scientific">Pleurodeles waltl</name>
    <name type="common">Iberian ribbed newt</name>
    <dbReference type="NCBI Taxonomy" id="8319"/>
    <lineage>
        <taxon>Eukaryota</taxon>
        <taxon>Metazoa</taxon>
        <taxon>Chordata</taxon>
        <taxon>Craniata</taxon>
        <taxon>Vertebrata</taxon>
        <taxon>Euteleostomi</taxon>
        <taxon>Amphibia</taxon>
        <taxon>Batrachia</taxon>
        <taxon>Caudata</taxon>
        <taxon>Salamandroidea</taxon>
        <taxon>Salamandridae</taxon>
        <taxon>Pleurodelinae</taxon>
        <taxon>Pleurodeles</taxon>
    </lineage>
</organism>
<proteinExistence type="predicted"/>
<name>A0AAV7V695_PLEWA</name>
<feature type="compositionally biased region" description="Basic residues" evidence="1">
    <location>
        <begin position="13"/>
        <end position="27"/>
    </location>
</feature>
<protein>
    <submittedName>
        <fullName evidence="2">Uncharacterized protein</fullName>
    </submittedName>
</protein>
<accession>A0AAV7V695</accession>
<keyword evidence="3" id="KW-1185">Reference proteome</keyword>
<dbReference type="Proteomes" id="UP001066276">
    <property type="component" value="Chromosome 2_2"/>
</dbReference>
<dbReference type="EMBL" id="JANPWB010000004">
    <property type="protein sequence ID" value="KAJ1196046.1"/>
    <property type="molecule type" value="Genomic_DNA"/>
</dbReference>
<evidence type="ECO:0000313" key="3">
    <source>
        <dbReference type="Proteomes" id="UP001066276"/>
    </source>
</evidence>
<sequence>MLLGPAGEPGNTRRPRGLRRKEARFRPRPLLPPSPGESGHRSRGQAGEVSAAQHLLRWWSRQRGQGEVRLLPQDSGRHVSLSRAGPSLEATACVPAAGLRHIITHDSGLVLLFVDYLTSPLEYFAPGYRP</sequence>
<reference evidence="2" key="1">
    <citation type="journal article" date="2022" name="bioRxiv">
        <title>Sequencing and chromosome-scale assembly of the giantPleurodeles waltlgenome.</title>
        <authorList>
            <person name="Brown T."/>
            <person name="Elewa A."/>
            <person name="Iarovenko S."/>
            <person name="Subramanian E."/>
            <person name="Araus A.J."/>
            <person name="Petzold A."/>
            <person name="Susuki M."/>
            <person name="Suzuki K.-i.T."/>
            <person name="Hayashi T."/>
            <person name="Toyoda A."/>
            <person name="Oliveira C."/>
            <person name="Osipova E."/>
            <person name="Leigh N.D."/>
            <person name="Simon A."/>
            <person name="Yun M.H."/>
        </authorList>
    </citation>
    <scope>NUCLEOTIDE SEQUENCE</scope>
    <source>
        <strain evidence="2">20211129_DDA</strain>
        <tissue evidence="2">Liver</tissue>
    </source>
</reference>